<reference evidence="1" key="1">
    <citation type="submission" date="2021-01" db="EMBL/GenBank/DDBJ databases">
        <authorList>
            <person name="Zahm M."/>
            <person name="Roques C."/>
            <person name="Cabau C."/>
            <person name="Klopp C."/>
            <person name="Donnadieu C."/>
            <person name="Jouanno E."/>
            <person name="Lampietro C."/>
            <person name="Louis A."/>
            <person name="Herpin A."/>
            <person name="Echchiki A."/>
            <person name="Berthelot C."/>
            <person name="Parey E."/>
            <person name="Roest-Crollius H."/>
            <person name="Braasch I."/>
            <person name="Postlethwait J."/>
            <person name="Bobe J."/>
            <person name="Montfort J."/>
            <person name="Bouchez O."/>
            <person name="Begum T."/>
            <person name="Mejri S."/>
            <person name="Adams A."/>
            <person name="Chen W.-J."/>
            <person name="Guiguen Y."/>
        </authorList>
    </citation>
    <scope>NUCLEOTIDE SEQUENCE</scope>
    <source>
        <strain evidence="1">YG-15Mar2019-1</strain>
        <tissue evidence="1">Brain</tissue>
    </source>
</reference>
<evidence type="ECO:0000313" key="1">
    <source>
        <dbReference type="EMBL" id="KAG7460670.1"/>
    </source>
</evidence>
<evidence type="ECO:0000313" key="2">
    <source>
        <dbReference type="Proteomes" id="UP001046870"/>
    </source>
</evidence>
<proteinExistence type="predicted"/>
<keyword evidence="2" id="KW-1185">Reference proteome</keyword>
<dbReference type="Proteomes" id="UP001046870">
    <property type="component" value="Chromosome 18"/>
</dbReference>
<dbReference type="OrthoDB" id="8987906at2759"/>
<comment type="caution">
    <text evidence="1">The sequence shown here is derived from an EMBL/GenBank/DDBJ whole genome shotgun (WGS) entry which is preliminary data.</text>
</comment>
<organism evidence="1 2">
    <name type="scientific">Megalops atlanticus</name>
    <name type="common">Tarpon</name>
    <name type="synonym">Clupea gigantea</name>
    <dbReference type="NCBI Taxonomy" id="7932"/>
    <lineage>
        <taxon>Eukaryota</taxon>
        <taxon>Metazoa</taxon>
        <taxon>Chordata</taxon>
        <taxon>Craniata</taxon>
        <taxon>Vertebrata</taxon>
        <taxon>Euteleostomi</taxon>
        <taxon>Actinopterygii</taxon>
        <taxon>Neopterygii</taxon>
        <taxon>Teleostei</taxon>
        <taxon>Elopiformes</taxon>
        <taxon>Megalopidae</taxon>
        <taxon>Megalops</taxon>
    </lineage>
</organism>
<name>A0A9D3PHJ2_MEGAT</name>
<gene>
    <name evidence="1" type="ORF">MATL_G00201260</name>
</gene>
<dbReference type="EMBL" id="JAFDVH010000018">
    <property type="protein sequence ID" value="KAG7460670.1"/>
    <property type="molecule type" value="Genomic_DNA"/>
</dbReference>
<protein>
    <submittedName>
        <fullName evidence="1">Uncharacterized protein</fullName>
    </submittedName>
</protein>
<accession>A0A9D3PHJ2</accession>
<sequence length="274" mass="30375">MWRHQKVSKVLQVNQDILDPLAPPDPQGRVAMEHQVHKAHQDHLGQLVTLQLESQGPRGRGDTVFLEHQVKGAPWVQWALLGSLACLEWGNLGQLDSLGCLGSQVLQVATGLLDPLECLGRRVIPGLQGSERSGNQVLTALQAYLAPVGQKAPRDKLEYPELPAYQVLENQAYLDCKGIEELQAPQAQLVRKENQGQWDTLGIPVLLGLWAQLALRVREGFRECQEYPDLKVDQGQQGIRAFQGVKEIKGKGEKLGLLDQEDQLGLLVLQVHQV</sequence>
<dbReference type="AlphaFoldDB" id="A0A9D3PHJ2"/>